<evidence type="ECO:0000259" key="1">
    <source>
        <dbReference type="Pfam" id="PF26607"/>
    </source>
</evidence>
<proteinExistence type="predicted"/>
<dbReference type="InterPro" id="IPR058502">
    <property type="entry name" value="PLL-like_beta-prop"/>
</dbReference>
<keyword evidence="3" id="KW-1185">Reference proteome</keyword>
<organism evidence="2 3">
    <name type="scientific">Embleya scabrispora</name>
    <dbReference type="NCBI Taxonomy" id="159449"/>
    <lineage>
        <taxon>Bacteria</taxon>
        <taxon>Bacillati</taxon>
        <taxon>Actinomycetota</taxon>
        <taxon>Actinomycetes</taxon>
        <taxon>Kitasatosporales</taxon>
        <taxon>Streptomycetaceae</taxon>
        <taxon>Embleya</taxon>
    </lineage>
</organism>
<dbReference type="SUPFAM" id="SSF89372">
    <property type="entry name" value="Fucose-specific lectin"/>
    <property type="match status" value="2"/>
</dbReference>
<dbReference type="OrthoDB" id="7671932at2"/>
<feature type="domain" description="PLL-like beta propeller" evidence="1">
    <location>
        <begin position="2"/>
        <end position="278"/>
    </location>
</feature>
<dbReference type="Proteomes" id="UP000190037">
    <property type="component" value="Unassembled WGS sequence"/>
</dbReference>
<dbReference type="Gene3D" id="2.120.10.70">
    <property type="entry name" value="Fucose-specific lectin"/>
    <property type="match status" value="1"/>
</dbReference>
<protein>
    <recommendedName>
        <fullName evidence="1">PLL-like beta propeller domain-containing protein</fullName>
    </recommendedName>
</protein>
<gene>
    <name evidence="2" type="ORF">B4N89_46885</name>
</gene>
<reference evidence="2 3" key="1">
    <citation type="submission" date="2017-03" db="EMBL/GenBank/DDBJ databases">
        <title>Draft genome sequence of Streptomyces scabrisporus NF3, endophyte isolated from Amphipterygium adstringens.</title>
        <authorList>
            <person name="Vazquez M."/>
            <person name="Ceapa C.D."/>
            <person name="Rodriguez Luna D."/>
            <person name="Sanchez Esquivel S."/>
        </authorList>
    </citation>
    <scope>NUCLEOTIDE SEQUENCE [LARGE SCALE GENOMIC DNA]</scope>
    <source>
        <strain evidence="2 3">NF3</strain>
    </source>
</reference>
<dbReference type="RefSeq" id="WP_078982818.1">
    <property type="nucleotide sequence ID" value="NZ_MWQN01000006.1"/>
</dbReference>
<dbReference type="EMBL" id="MWQN01000006">
    <property type="protein sequence ID" value="OPC76540.1"/>
    <property type="molecule type" value="Genomic_DNA"/>
</dbReference>
<name>A0A1T3NIN5_9ACTN</name>
<dbReference type="AlphaFoldDB" id="A0A1T3NIN5"/>
<comment type="caution">
    <text evidence="2">The sequence shown here is derived from an EMBL/GenBank/DDBJ whole genome shotgun (WGS) entry which is preliminary data.</text>
</comment>
<accession>A0A1T3NIN5</accession>
<evidence type="ECO:0000313" key="2">
    <source>
        <dbReference type="EMBL" id="OPC76540.1"/>
    </source>
</evidence>
<sequence length="331" mass="35031">MGGRLHSPPVPYRNADGRVGWVHITGDGSLWFTEHRFDDTFSAWKKIEGTTGAKGRPATLKGSDGRVRIFHRTGDGCLYEVIQQDLDTPEFDAPRKLTDDCAGPPAATLTGNGSAGVFYLTADGKVGHLHPLPGASGGYTVSSGDSTWPKFLSVVVALDGSGCLVLGGEGVGGTLHVLRQKIPDYGDWTIKEAHASNVGSEISAVADAAGRVFLFYRSGDGGKVCFVAQDAARTGFHPQRSIGGTAKGGVGAALDRDNRINVTVLGTDNALHLNVQSSQAGHTFEGFSRLGDPQQPAHSTPLIHRGLHNLLHLSIADINTRQQLTTAQHRV</sequence>
<dbReference type="STRING" id="159449.B4N89_46885"/>
<dbReference type="Pfam" id="PF26607">
    <property type="entry name" value="DUF8189"/>
    <property type="match status" value="1"/>
</dbReference>
<evidence type="ECO:0000313" key="3">
    <source>
        <dbReference type="Proteomes" id="UP000190037"/>
    </source>
</evidence>